<keyword evidence="7" id="KW-0238">DNA-binding</keyword>
<dbReference type="GO" id="GO:0046983">
    <property type="term" value="F:protein dimerization activity"/>
    <property type="evidence" value="ECO:0007669"/>
    <property type="project" value="InterPro"/>
</dbReference>
<evidence type="ECO:0000259" key="11">
    <source>
        <dbReference type="PROSITE" id="PS50808"/>
    </source>
</evidence>
<evidence type="ECO:0000256" key="7">
    <source>
        <dbReference type="ARBA" id="ARBA00023125"/>
    </source>
</evidence>
<evidence type="ECO:0000256" key="10">
    <source>
        <dbReference type="PROSITE-ProRule" id="PRU00027"/>
    </source>
</evidence>
<dbReference type="SUPFAM" id="SSF53098">
    <property type="entry name" value="Ribonuclease H-like"/>
    <property type="match status" value="1"/>
</dbReference>
<dbReference type="EMBL" id="BSYO01000016">
    <property type="protein sequence ID" value="GMH15914.1"/>
    <property type="molecule type" value="Genomic_DNA"/>
</dbReference>
<organism evidence="12 13">
    <name type="scientific">Nepenthes gracilis</name>
    <name type="common">Slender pitcher plant</name>
    <dbReference type="NCBI Taxonomy" id="150966"/>
    <lineage>
        <taxon>Eukaryota</taxon>
        <taxon>Viridiplantae</taxon>
        <taxon>Streptophyta</taxon>
        <taxon>Embryophyta</taxon>
        <taxon>Tracheophyta</taxon>
        <taxon>Spermatophyta</taxon>
        <taxon>Magnoliopsida</taxon>
        <taxon>eudicotyledons</taxon>
        <taxon>Gunneridae</taxon>
        <taxon>Pentapetalae</taxon>
        <taxon>Caryophyllales</taxon>
        <taxon>Nepenthaceae</taxon>
        <taxon>Nepenthes</taxon>
    </lineage>
</organism>
<dbReference type="SUPFAM" id="SSF57667">
    <property type="entry name" value="beta-beta-alpha zinc fingers"/>
    <property type="match status" value="1"/>
</dbReference>
<keyword evidence="5" id="KW-0862">Zinc</keyword>
<gene>
    <name evidence="12" type="ORF">Nepgr_017755</name>
</gene>
<dbReference type="InterPro" id="IPR052035">
    <property type="entry name" value="ZnF_BED_domain_contain"/>
</dbReference>
<accession>A0AAD3XTE9</accession>
<keyword evidence="9" id="KW-0539">Nucleus</keyword>
<evidence type="ECO:0000256" key="3">
    <source>
        <dbReference type="ARBA" id="ARBA00022723"/>
    </source>
</evidence>
<evidence type="ECO:0000313" key="13">
    <source>
        <dbReference type="Proteomes" id="UP001279734"/>
    </source>
</evidence>
<dbReference type="InterPro" id="IPR036236">
    <property type="entry name" value="Znf_C2H2_sf"/>
</dbReference>
<protein>
    <recommendedName>
        <fullName evidence="11">BED-type domain-containing protein</fullName>
    </recommendedName>
</protein>
<comment type="subunit">
    <text evidence="2">Homodimer.</text>
</comment>
<dbReference type="GO" id="GO:0009791">
    <property type="term" value="P:post-embryonic development"/>
    <property type="evidence" value="ECO:0007669"/>
    <property type="project" value="UniProtKB-ARBA"/>
</dbReference>
<comment type="caution">
    <text evidence="12">The sequence shown here is derived from an EMBL/GenBank/DDBJ whole genome shotgun (WGS) entry which is preliminary data.</text>
</comment>
<reference evidence="12" key="1">
    <citation type="submission" date="2023-05" db="EMBL/GenBank/DDBJ databases">
        <title>Nepenthes gracilis genome sequencing.</title>
        <authorList>
            <person name="Fukushima K."/>
        </authorList>
    </citation>
    <scope>NUCLEOTIDE SEQUENCE</scope>
    <source>
        <strain evidence="12">SING2019-196</strain>
    </source>
</reference>
<dbReference type="InterPro" id="IPR008906">
    <property type="entry name" value="HATC_C_dom"/>
</dbReference>
<keyword evidence="3" id="KW-0479">Metal-binding</keyword>
<dbReference type="InterPro" id="IPR003656">
    <property type="entry name" value="Znf_BED"/>
</dbReference>
<evidence type="ECO:0000256" key="9">
    <source>
        <dbReference type="ARBA" id="ARBA00023242"/>
    </source>
</evidence>
<dbReference type="AlphaFoldDB" id="A0AAD3XTE9"/>
<keyword evidence="13" id="KW-1185">Reference proteome</keyword>
<dbReference type="SMART" id="SM00614">
    <property type="entry name" value="ZnF_BED"/>
    <property type="match status" value="1"/>
</dbReference>
<dbReference type="GO" id="GO:0008270">
    <property type="term" value="F:zinc ion binding"/>
    <property type="evidence" value="ECO:0007669"/>
    <property type="project" value="UniProtKB-KW"/>
</dbReference>
<keyword evidence="6" id="KW-0805">Transcription regulation</keyword>
<feature type="domain" description="BED-type" evidence="11">
    <location>
        <begin position="32"/>
        <end position="97"/>
    </location>
</feature>
<dbReference type="InterPro" id="IPR025525">
    <property type="entry name" value="hAT-like_transposase_RNase-H"/>
</dbReference>
<evidence type="ECO:0000256" key="4">
    <source>
        <dbReference type="ARBA" id="ARBA00022771"/>
    </source>
</evidence>
<dbReference type="GO" id="GO:0005634">
    <property type="term" value="C:nucleus"/>
    <property type="evidence" value="ECO:0007669"/>
    <property type="project" value="UniProtKB-SubCell"/>
</dbReference>
<keyword evidence="8" id="KW-0804">Transcription</keyword>
<dbReference type="PROSITE" id="PS50808">
    <property type="entry name" value="ZF_BED"/>
    <property type="match status" value="1"/>
</dbReference>
<dbReference type="PANTHER" id="PTHR46481:SF10">
    <property type="entry name" value="ZINC FINGER BED DOMAIN-CONTAINING PROTEIN 39"/>
    <property type="match status" value="1"/>
</dbReference>
<proteinExistence type="predicted"/>
<evidence type="ECO:0000313" key="12">
    <source>
        <dbReference type="EMBL" id="GMH15914.1"/>
    </source>
</evidence>
<dbReference type="PANTHER" id="PTHR46481">
    <property type="entry name" value="ZINC FINGER BED DOMAIN-CONTAINING PROTEIN 4"/>
    <property type="match status" value="1"/>
</dbReference>
<dbReference type="InterPro" id="IPR012337">
    <property type="entry name" value="RNaseH-like_sf"/>
</dbReference>
<dbReference type="GO" id="GO:0003677">
    <property type="term" value="F:DNA binding"/>
    <property type="evidence" value="ECO:0007669"/>
    <property type="project" value="UniProtKB-KW"/>
</dbReference>
<evidence type="ECO:0000256" key="6">
    <source>
        <dbReference type="ARBA" id="ARBA00023015"/>
    </source>
</evidence>
<evidence type="ECO:0000256" key="1">
    <source>
        <dbReference type="ARBA" id="ARBA00004123"/>
    </source>
</evidence>
<sequence length="680" mass="77348">MNALAEINGTQTLELVPNGTQTPESQPNKRRRKKSIVWEHFTIETVGAGCTRACCKQCKKSFAYITGSKLAGTSHLKRHIAMGICPVSRHNQEKNQLVTCNRASQNGAASDPRKKCQRRAPGVVNIPFDQERCNHEIARMIILHEYPLHMVEFLGFINFARAIQPQFNVVTFETAHSECVAIYMMEKQRLANLLAEIPGRINLSLDFWTSDQTTGYAILSGHFIDGDWMLHRRILNVVTVPFPESDVAFNHAVVSCLSHWGLESKLFTLTVDQSFASGVAIGNLKGLLSIKNSHMLNGQFLIGNCFSRFLSRLAQEAMEKMKGAVGKVREGVKYVKASVCREEKFSELKHILQVPSSKSLVFDNQMKWDSTFHMLSAACELKEVFSCFDTSDLDYKEFPSMDDWKHIETLCSYLKLFFDAANILALYPTADKFFHEVCKIRWELTHAAMSQDHFVSNLIKPLSEKFDKYWKDCSLVLAMSVVMDPRFKLKLMDLSFSKIYGKDAETWIRMVDEGIHELFLEYVAQTLPLPSIHVEQTHDSDFKMEPHDETLPHSGDGLLDFDVYISEISSNHHAKSELDQYLEESPLPRGLEDFDILEWWKLNKLKYPTLSKMAADILSIPFSTVASNCVFDNESLKLDSYRCSLRPNTLEALVCAKDWIQCGIRQGSSDLRTAIVEMET</sequence>
<evidence type="ECO:0000256" key="8">
    <source>
        <dbReference type="ARBA" id="ARBA00023163"/>
    </source>
</evidence>
<comment type="subcellular location">
    <subcellularLocation>
        <location evidence="1">Nucleus</location>
    </subcellularLocation>
</comment>
<evidence type="ECO:0000256" key="2">
    <source>
        <dbReference type="ARBA" id="ARBA00011738"/>
    </source>
</evidence>
<evidence type="ECO:0000256" key="5">
    <source>
        <dbReference type="ARBA" id="ARBA00022833"/>
    </source>
</evidence>
<dbReference type="Pfam" id="PF14372">
    <property type="entry name" value="hAT-like_RNase-H"/>
    <property type="match status" value="1"/>
</dbReference>
<dbReference type="Proteomes" id="UP001279734">
    <property type="component" value="Unassembled WGS sequence"/>
</dbReference>
<dbReference type="Pfam" id="PF05699">
    <property type="entry name" value="Dimer_Tnp_hAT"/>
    <property type="match status" value="1"/>
</dbReference>
<keyword evidence="4 10" id="KW-0863">Zinc-finger</keyword>
<name>A0AAD3XTE9_NEPGR</name>